<keyword evidence="4" id="KW-1185">Reference proteome</keyword>
<feature type="region of interest" description="Disordered" evidence="1">
    <location>
        <begin position="60"/>
        <end position="81"/>
    </location>
</feature>
<feature type="region of interest" description="Disordered" evidence="1">
    <location>
        <begin position="26"/>
        <end position="48"/>
    </location>
</feature>
<sequence length="388" mass="43667">MRRLGLPASTALISFAATSSSASSVASSIGKPATTTATQEDNDGAPASTAAEGINRYLKSGKAAKNAKNTKSAKKGGGDGTNRKLLKCAQRLLGDHIYDGSCGNTFVATIGCRDEKNLEDCSYLEESVSHQNSKSRCSIETRVHPIQHEGGAIHRGRQRMSVRIQRGDPPSGIHQALGPQLRARVYSQDRRQDRQRVVRFAPAYILLERWYNEEDPRIATRVANEEELFSRRAQAARPQWGYEPCHSPEWKPLQPTCYKDAHLYNIRECKNSYEEAQRLAMCIESEASKYRGFDVTPDWDWRQGLHPSVYCKIKFCDVPHCTAEYDDYIWCEAQMNWIIMCDCEQEQELLSDCIADNFTPMVTPFGCMDDDDKFPVFPETCGRFGPDP</sequence>
<reference evidence="3 4" key="1">
    <citation type="journal article" date="2012" name="Genome Biol.">
        <title>Genome and low-iron response of an oceanic diatom adapted to chronic iron limitation.</title>
        <authorList>
            <person name="Lommer M."/>
            <person name="Specht M."/>
            <person name="Roy A.S."/>
            <person name="Kraemer L."/>
            <person name="Andreson R."/>
            <person name="Gutowska M.A."/>
            <person name="Wolf J."/>
            <person name="Bergner S.V."/>
            <person name="Schilhabel M.B."/>
            <person name="Klostermeier U.C."/>
            <person name="Beiko R.G."/>
            <person name="Rosenstiel P."/>
            <person name="Hippler M."/>
            <person name="Laroche J."/>
        </authorList>
    </citation>
    <scope>NUCLEOTIDE SEQUENCE [LARGE SCALE GENOMIC DNA]</scope>
    <source>
        <strain evidence="3 4">CCMP1005</strain>
    </source>
</reference>
<dbReference type="EMBL" id="AGNL01033742">
    <property type="protein sequence ID" value="EJK55574.1"/>
    <property type="molecule type" value="Genomic_DNA"/>
</dbReference>
<dbReference type="AlphaFoldDB" id="K0RT81"/>
<evidence type="ECO:0000256" key="1">
    <source>
        <dbReference type="SAM" id="MobiDB-lite"/>
    </source>
</evidence>
<keyword evidence="2" id="KW-0732">Signal</keyword>
<name>K0RT81_THAOC</name>
<accession>K0RT81</accession>
<comment type="caution">
    <text evidence="3">The sequence shown here is derived from an EMBL/GenBank/DDBJ whole genome shotgun (WGS) entry which is preliminary data.</text>
</comment>
<dbReference type="Proteomes" id="UP000266841">
    <property type="component" value="Unassembled WGS sequence"/>
</dbReference>
<proteinExistence type="predicted"/>
<gene>
    <name evidence="3" type="ORF">THAOC_24682</name>
</gene>
<feature type="chain" id="PRO_5003837296" evidence="2">
    <location>
        <begin position="23"/>
        <end position="388"/>
    </location>
</feature>
<feature type="signal peptide" evidence="2">
    <location>
        <begin position="1"/>
        <end position="22"/>
    </location>
</feature>
<organism evidence="3 4">
    <name type="scientific">Thalassiosira oceanica</name>
    <name type="common">Marine diatom</name>
    <dbReference type="NCBI Taxonomy" id="159749"/>
    <lineage>
        <taxon>Eukaryota</taxon>
        <taxon>Sar</taxon>
        <taxon>Stramenopiles</taxon>
        <taxon>Ochrophyta</taxon>
        <taxon>Bacillariophyta</taxon>
        <taxon>Coscinodiscophyceae</taxon>
        <taxon>Thalassiosirophycidae</taxon>
        <taxon>Thalassiosirales</taxon>
        <taxon>Thalassiosiraceae</taxon>
        <taxon>Thalassiosira</taxon>
    </lineage>
</organism>
<protein>
    <submittedName>
        <fullName evidence="3">Uncharacterized protein</fullName>
    </submittedName>
</protein>
<feature type="compositionally biased region" description="Low complexity" evidence="1">
    <location>
        <begin position="60"/>
        <end position="70"/>
    </location>
</feature>
<evidence type="ECO:0000256" key="2">
    <source>
        <dbReference type="SAM" id="SignalP"/>
    </source>
</evidence>
<evidence type="ECO:0000313" key="4">
    <source>
        <dbReference type="Proteomes" id="UP000266841"/>
    </source>
</evidence>
<evidence type="ECO:0000313" key="3">
    <source>
        <dbReference type="EMBL" id="EJK55574.1"/>
    </source>
</evidence>